<evidence type="ECO:0000259" key="2">
    <source>
        <dbReference type="PROSITE" id="PS50158"/>
    </source>
</evidence>
<dbReference type="GO" id="GO:0008270">
    <property type="term" value="F:zinc ion binding"/>
    <property type="evidence" value="ECO:0007669"/>
    <property type="project" value="UniProtKB-KW"/>
</dbReference>
<dbReference type="Gene3D" id="4.10.60.10">
    <property type="entry name" value="Zinc finger, CCHC-type"/>
    <property type="match status" value="2"/>
</dbReference>
<dbReference type="InterPro" id="IPR001878">
    <property type="entry name" value="Znf_CCHC"/>
</dbReference>
<accession>A0AAP0IWP4</accession>
<dbReference type="EMBL" id="JBBNAE010000005">
    <property type="protein sequence ID" value="KAK9123169.1"/>
    <property type="molecule type" value="Genomic_DNA"/>
</dbReference>
<sequence>MWDYLRRIYHQENTARRFQLELEISHFSQGNLSIEQYYYEFINLWSEYSGIIYSKVSQETLEGLQAVYEESKRDQFLMKLRPEFETVRAGLLNRNPIPSLDICVGDLLREEQRMATQAVISAPKETSALVNLAYVAQGRNRGKGQSQCYSCKEFGHIARNYTKKFCNYCKQQGHIIKECPTRPENRKTQAFQAVVLSSTVNDGVFTTVNANQLSLTPEMVQQMILTTFFALGL</sequence>
<gene>
    <name evidence="3" type="ORF">Sjap_012771</name>
</gene>
<keyword evidence="1" id="KW-0479">Metal-binding</keyword>
<comment type="caution">
    <text evidence="3">The sequence shown here is derived from an EMBL/GenBank/DDBJ whole genome shotgun (WGS) entry which is preliminary data.</text>
</comment>
<evidence type="ECO:0000256" key="1">
    <source>
        <dbReference type="PROSITE-ProRule" id="PRU00047"/>
    </source>
</evidence>
<evidence type="ECO:0000313" key="4">
    <source>
        <dbReference type="Proteomes" id="UP001417504"/>
    </source>
</evidence>
<dbReference type="PANTHER" id="PTHR34222">
    <property type="entry name" value="GAG_PRE-INTEGRS DOMAIN-CONTAINING PROTEIN"/>
    <property type="match status" value="1"/>
</dbReference>
<organism evidence="3 4">
    <name type="scientific">Stephania japonica</name>
    <dbReference type="NCBI Taxonomy" id="461633"/>
    <lineage>
        <taxon>Eukaryota</taxon>
        <taxon>Viridiplantae</taxon>
        <taxon>Streptophyta</taxon>
        <taxon>Embryophyta</taxon>
        <taxon>Tracheophyta</taxon>
        <taxon>Spermatophyta</taxon>
        <taxon>Magnoliopsida</taxon>
        <taxon>Ranunculales</taxon>
        <taxon>Menispermaceae</taxon>
        <taxon>Menispermoideae</taxon>
        <taxon>Cissampelideae</taxon>
        <taxon>Stephania</taxon>
    </lineage>
</organism>
<keyword evidence="1" id="KW-0862">Zinc</keyword>
<name>A0AAP0IWP4_9MAGN</name>
<dbReference type="InterPro" id="IPR036875">
    <property type="entry name" value="Znf_CCHC_sf"/>
</dbReference>
<reference evidence="3 4" key="1">
    <citation type="submission" date="2024-01" db="EMBL/GenBank/DDBJ databases">
        <title>Genome assemblies of Stephania.</title>
        <authorList>
            <person name="Yang L."/>
        </authorList>
    </citation>
    <scope>NUCLEOTIDE SEQUENCE [LARGE SCALE GENOMIC DNA]</scope>
    <source>
        <strain evidence="3">QJT</strain>
        <tissue evidence="3">Leaf</tissue>
    </source>
</reference>
<dbReference type="Pfam" id="PF00098">
    <property type="entry name" value="zf-CCHC"/>
    <property type="match status" value="2"/>
</dbReference>
<keyword evidence="4" id="KW-1185">Reference proteome</keyword>
<evidence type="ECO:0000313" key="3">
    <source>
        <dbReference type="EMBL" id="KAK9123169.1"/>
    </source>
</evidence>
<feature type="domain" description="CCHC-type" evidence="2">
    <location>
        <begin position="166"/>
        <end position="180"/>
    </location>
</feature>
<dbReference type="SUPFAM" id="SSF57756">
    <property type="entry name" value="Retrovirus zinc finger-like domains"/>
    <property type="match status" value="1"/>
</dbReference>
<protein>
    <recommendedName>
        <fullName evidence="2">CCHC-type domain-containing protein</fullName>
    </recommendedName>
</protein>
<dbReference type="SMART" id="SM00343">
    <property type="entry name" value="ZnF_C2HC"/>
    <property type="match status" value="2"/>
</dbReference>
<dbReference type="GO" id="GO:0003676">
    <property type="term" value="F:nucleic acid binding"/>
    <property type="evidence" value="ECO:0007669"/>
    <property type="project" value="InterPro"/>
</dbReference>
<dbReference type="PANTHER" id="PTHR34222:SF100">
    <property type="entry name" value="CCHC-TYPE DOMAIN-CONTAINING PROTEIN"/>
    <property type="match status" value="1"/>
</dbReference>
<dbReference type="PROSITE" id="PS50158">
    <property type="entry name" value="ZF_CCHC"/>
    <property type="match status" value="1"/>
</dbReference>
<proteinExistence type="predicted"/>
<dbReference type="Proteomes" id="UP001417504">
    <property type="component" value="Unassembled WGS sequence"/>
</dbReference>
<dbReference type="AlphaFoldDB" id="A0AAP0IWP4"/>
<keyword evidence="1" id="KW-0863">Zinc-finger</keyword>